<organism evidence="5 6">
    <name type="scientific">Corvus moneduloides</name>
    <name type="common">New Caledonian crow</name>
    <dbReference type="NCBI Taxonomy" id="1196302"/>
    <lineage>
        <taxon>Eukaryota</taxon>
        <taxon>Metazoa</taxon>
        <taxon>Chordata</taxon>
        <taxon>Craniata</taxon>
        <taxon>Vertebrata</taxon>
        <taxon>Euteleostomi</taxon>
        <taxon>Archelosauria</taxon>
        <taxon>Archosauria</taxon>
        <taxon>Dinosauria</taxon>
        <taxon>Saurischia</taxon>
        <taxon>Theropoda</taxon>
        <taxon>Coelurosauria</taxon>
        <taxon>Aves</taxon>
        <taxon>Neognathae</taxon>
        <taxon>Neoaves</taxon>
        <taxon>Telluraves</taxon>
        <taxon>Australaves</taxon>
        <taxon>Passeriformes</taxon>
        <taxon>Corvoidea</taxon>
        <taxon>Corvidae</taxon>
        <taxon>Corvus</taxon>
    </lineage>
</organism>
<dbReference type="Ensembl" id="ENSCMUT00000034682.1">
    <property type="protein sequence ID" value="ENSCMUP00000029805.1"/>
    <property type="gene ID" value="ENSCMUG00000017666.1"/>
</dbReference>
<reference evidence="5" key="3">
    <citation type="submission" date="2025-09" db="UniProtKB">
        <authorList>
            <consortium name="Ensembl"/>
        </authorList>
    </citation>
    <scope>IDENTIFICATION</scope>
</reference>
<reference evidence="6" key="1">
    <citation type="submission" date="2019-10" db="EMBL/GenBank/DDBJ databases">
        <title>Corvus moneduloides (New Caledonian crow) genome, bCorMon1, primary haplotype.</title>
        <authorList>
            <person name="Rutz C."/>
            <person name="Fungtammasan C."/>
            <person name="Mountcastle J."/>
            <person name="Formenti G."/>
            <person name="Chow W."/>
            <person name="Howe K."/>
            <person name="Steele M.P."/>
            <person name="Fernandes J."/>
            <person name="Gilbert M.T.P."/>
            <person name="Fedrigo O."/>
            <person name="Jarvis E.D."/>
            <person name="Gemmell N."/>
        </authorList>
    </citation>
    <scope>NUCLEOTIDE SEQUENCE [LARGE SCALE GENOMIC DNA]</scope>
</reference>
<feature type="compositionally biased region" description="Pro residues" evidence="3">
    <location>
        <begin position="227"/>
        <end position="242"/>
    </location>
</feature>
<dbReference type="PANTHER" id="PTHR12585:SF19">
    <property type="entry name" value="DOUBLE-STRAND-BREAK REPAIR PROTEIN RAD21-LIKE PROTEIN 1"/>
    <property type="match status" value="1"/>
</dbReference>
<evidence type="ECO:0000256" key="3">
    <source>
        <dbReference type="SAM" id="MobiDB-lite"/>
    </source>
</evidence>
<dbReference type="InterPro" id="IPR006910">
    <property type="entry name" value="Rad21_Rec8_N"/>
</dbReference>
<feature type="compositionally biased region" description="Low complexity" evidence="3">
    <location>
        <begin position="140"/>
        <end position="158"/>
    </location>
</feature>
<feature type="compositionally biased region" description="Low complexity" evidence="3">
    <location>
        <begin position="174"/>
        <end position="187"/>
    </location>
</feature>
<keyword evidence="6" id="KW-1185">Reference proteome</keyword>
<dbReference type="Pfam" id="PF04825">
    <property type="entry name" value="Rad21_Rec8_N"/>
    <property type="match status" value="1"/>
</dbReference>
<dbReference type="PANTHER" id="PTHR12585">
    <property type="entry name" value="SCC1 / RAD21 FAMILY MEMBER"/>
    <property type="match status" value="1"/>
</dbReference>
<feature type="compositionally biased region" description="Pro residues" evidence="3">
    <location>
        <begin position="188"/>
        <end position="219"/>
    </location>
</feature>
<dbReference type="InterPro" id="IPR039781">
    <property type="entry name" value="Rad21/Rec8-like"/>
</dbReference>
<evidence type="ECO:0000256" key="2">
    <source>
        <dbReference type="ARBA" id="ARBA00023242"/>
    </source>
</evidence>
<dbReference type="GO" id="GO:0005634">
    <property type="term" value="C:nucleus"/>
    <property type="evidence" value="ECO:0007669"/>
    <property type="project" value="UniProtKB-SubCell"/>
</dbReference>
<feature type="domain" description="Rad21/Rec8-like protein N-terminal" evidence="4">
    <location>
        <begin position="250"/>
        <end position="306"/>
    </location>
</feature>
<evidence type="ECO:0000259" key="4">
    <source>
        <dbReference type="Pfam" id="PF04825"/>
    </source>
</evidence>
<protein>
    <submittedName>
        <fullName evidence="5">RAD21 cohesin complex component like 1</fullName>
    </submittedName>
</protein>
<keyword evidence="2" id="KW-0539">Nucleus</keyword>
<sequence length="331" mass="35254">MLSQCWWWGTTQARTMQSGGVSQSLVIPVLLGRSTIQGGFKEVEMVAEGWRRQSLTQWCRCWGAAKGPRFCQRRGIPGVHRARRRDLRGSEVGGSVGSPAGPASLQLTPSAAAAVPSHRCHRCAGRPGRGGGRRRRPAAGRRAGARPGPAAPARPRCSGRGGRGAGLPEPPAAPSAAPARRGRAAPPAERPPPAPPAPRRPGRSPAPAPAPGPLAPAPPHPHRLPHPRPPPRPGSAAPPPAGTPWNCRRPARPKFAIALRTSGHLLLGVVRIYHRKAKYLLADCSEALTKMKTAFRPGLLDLPEENFEAAYQSITLPEEFHDFEAPLPDVK</sequence>
<dbReference type="Proteomes" id="UP000694553">
    <property type="component" value="Unassembled WGS sequence"/>
</dbReference>
<name>A0A8U7NKD3_CORMO</name>
<comment type="subcellular location">
    <subcellularLocation>
        <location evidence="1">Nucleus</location>
    </subcellularLocation>
</comment>
<evidence type="ECO:0000313" key="6">
    <source>
        <dbReference type="Proteomes" id="UP000694553"/>
    </source>
</evidence>
<evidence type="ECO:0000313" key="5">
    <source>
        <dbReference type="Ensembl" id="ENSCMUP00000029805.1"/>
    </source>
</evidence>
<accession>A0A8U7NKD3</accession>
<evidence type="ECO:0000256" key="1">
    <source>
        <dbReference type="ARBA" id="ARBA00004123"/>
    </source>
</evidence>
<proteinExistence type="predicted"/>
<dbReference type="OMA" id="HRCHRCA"/>
<reference evidence="5" key="2">
    <citation type="submission" date="2025-08" db="UniProtKB">
        <authorList>
            <consortium name="Ensembl"/>
        </authorList>
    </citation>
    <scope>IDENTIFICATION</scope>
</reference>
<dbReference type="GO" id="GO:0003682">
    <property type="term" value="F:chromatin binding"/>
    <property type="evidence" value="ECO:0007669"/>
    <property type="project" value="TreeGrafter"/>
</dbReference>
<dbReference type="GO" id="GO:0007062">
    <property type="term" value="P:sister chromatid cohesion"/>
    <property type="evidence" value="ECO:0007669"/>
    <property type="project" value="InterPro"/>
</dbReference>
<dbReference type="AlphaFoldDB" id="A0A8U7NKD3"/>
<feature type="region of interest" description="Disordered" evidence="3">
    <location>
        <begin position="82"/>
        <end position="247"/>
    </location>
</feature>
<gene>
    <name evidence="5" type="primary">RAD21L1</name>
</gene>
<dbReference type="GO" id="GO:0030893">
    <property type="term" value="C:meiotic cohesin complex"/>
    <property type="evidence" value="ECO:0007669"/>
    <property type="project" value="TreeGrafter"/>
</dbReference>
<dbReference type="GO" id="GO:1990414">
    <property type="term" value="P:replication-born double-strand break repair via sister chromatid exchange"/>
    <property type="evidence" value="ECO:0007669"/>
    <property type="project" value="TreeGrafter"/>
</dbReference>